<feature type="region of interest" description="Disordered" evidence="1">
    <location>
        <begin position="109"/>
        <end position="163"/>
    </location>
</feature>
<feature type="compositionally biased region" description="Polar residues" evidence="1">
    <location>
        <begin position="131"/>
        <end position="160"/>
    </location>
</feature>
<dbReference type="Pfam" id="PF25597">
    <property type="entry name" value="SH3_retrovirus"/>
    <property type="match status" value="1"/>
</dbReference>
<evidence type="ECO:0000313" key="4">
    <source>
        <dbReference type="Proteomes" id="UP001418222"/>
    </source>
</evidence>
<organism evidence="3 4">
    <name type="scientific">Platanthera zijinensis</name>
    <dbReference type="NCBI Taxonomy" id="2320716"/>
    <lineage>
        <taxon>Eukaryota</taxon>
        <taxon>Viridiplantae</taxon>
        <taxon>Streptophyta</taxon>
        <taxon>Embryophyta</taxon>
        <taxon>Tracheophyta</taxon>
        <taxon>Spermatophyta</taxon>
        <taxon>Magnoliopsida</taxon>
        <taxon>Liliopsida</taxon>
        <taxon>Asparagales</taxon>
        <taxon>Orchidaceae</taxon>
        <taxon>Orchidoideae</taxon>
        <taxon>Orchideae</taxon>
        <taxon>Orchidinae</taxon>
        <taxon>Platanthera</taxon>
    </lineage>
</organism>
<evidence type="ECO:0000256" key="1">
    <source>
        <dbReference type="SAM" id="MobiDB-lite"/>
    </source>
</evidence>
<evidence type="ECO:0000313" key="3">
    <source>
        <dbReference type="EMBL" id="KAK8943259.1"/>
    </source>
</evidence>
<dbReference type="Proteomes" id="UP001418222">
    <property type="component" value="Unassembled WGS sequence"/>
</dbReference>
<name>A0AAP0G876_9ASPA</name>
<evidence type="ECO:0000259" key="2">
    <source>
        <dbReference type="Pfam" id="PF25597"/>
    </source>
</evidence>
<feature type="domain" description="Retroviral polymerase SH3-like" evidence="2">
    <location>
        <begin position="4"/>
        <end position="47"/>
    </location>
</feature>
<accession>A0AAP0G876</accession>
<dbReference type="InterPro" id="IPR057670">
    <property type="entry name" value="SH3_retrovirus"/>
</dbReference>
<comment type="caution">
    <text evidence="3">The sequence shown here is derived from an EMBL/GenBank/DDBJ whole genome shotgun (WGS) entry which is preliminary data.</text>
</comment>
<protein>
    <recommendedName>
        <fullName evidence="2">Retroviral polymerase SH3-like domain-containing protein</fullName>
    </recommendedName>
</protein>
<keyword evidence="4" id="KW-1185">Reference proteome</keyword>
<gene>
    <name evidence="3" type="ORF">KSP39_PZI009122</name>
</gene>
<reference evidence="3 4" key="1">
    <citation type="journal article" date="2022" name="Nat. Plants">
        <title>Genomes of leafy and leafless Platanthera orchids illuminate the evolution of mycoheterotrophy.</title>
        <authorList>
            <person name="Li M.H."/>
            <person name="Liu K.W."/>
            <person name="Li Z."/>
            <person name="Lu H.C."/>
            <person name="Ye Q.L."/>
            <person name="Zhang D."/>
            <person name="Wang J.Y."/>
            <person name="Li Y.F."/>
            <person name="Zhong Z.M."/>
            <person name="Liu X."/>
            <person name="Yu X."/>
            <person name="Liu D.K."/>
            <person name="Tu X.D."/>
            <person name="Liu B."/>
            <person name="Hao Y."/>
            <person name="Liao X.Y."/>
            <person name="Jiang Y.T."/>
            <person name="Sun W.H."/>
            <person name="Chen J."/>
            <person name="Chen Y.Q."/>
            <person name="Ai Y."/>
            <person name="Zhai J.W."/>
            <person name="Wu S.S."/>
            <person name="Zhou Z."/>
            <person name="Hsiao Y.Y."/>
            <person name="Wu W.L."/>
            <person name="Chen Y.Y."/>
            <person name="Lin Y.F."/>
            <person name="Hsu J.L."/>
            <person name="Li C.Y."/>
            <person name="Wang Z.W."/>
            <person name="Zhao X."/>
            <person name="Zhong W.Y."/>
            <person name="Ma X.K."/>
            <person name="Ma L."/>
            <person name="Huang J."/>
            <person name="Chen G.Z."/>
            <person name="Huang M.Z."/>
            <person name="Huang L."/>
            <person name="Peng D.H."/>
            <person name="Luo Y.B."/>
            <person name="Zou S.Q."/>
            <person name="Chen S.P."/>
            <person name="Lan S."/>
            <person name="Tsai W.C."/>
            <person name="Van de Peer Y."/>
            <person name="Liu Z.J."/>
        </authorList>
    </citation>
    <scope>NUCLEOTIDE SEQUENCE [LARGE SCALE GENOMIC DNA]</scope>
    <source>
        <strain evidence="3">Lor287</strain>
    </source>
</reference>
<proteinExistence type="predicted"/>
<dbReference type="EMBL" id="JBBWWQ010000007">
    <property type="protein sequence ID" value="KAK8943259.1"/>
    <property type="molecule type" value="Genomic_DNA"/>
</dbReference>
<dbReference type="AlphaFoldDB" id="A0AAP0G876"/>
<sequence>MSPSIHCIFIGYSSTHKGYRCLHFPTGRIYISRHVTFDESSYPLLQPQSKLPPSRSLLDTPLKPSPYSISSLLPLPRNLPIQDVAGTVSSGSSPTREWSEHLELATPMSTVPAPGQAHADRPSCALPLLSDPSTSDKSSVEVTPQQQVAPHQSSNSGTESDNPRGYRYISDILRNAKFALPHAMVACLSDNLQEPSTFKQACVKPEWRDAMLEEYRALIKNNT</sequence>